<gene>
    <name evidence="1" type="ORF">OG222_11600</name>
</gene>
<dbReference type="Gene3D" id="3.40.50.300">
    <property type="entry name" value="P-loop containing nucleotide triphosphate hydrolases"/>
    <property type="match status" value="1"/>
</dbReference>
<protein>
    <submittedName>
        <fullName evidence="1">Uncharacterized protein</fullName>
    </submittedName>
</protein>
<name>A0AAU1LR53_9ACTN</name>
<reference evidence="1" key="1">
    <citation type="submission" date="2022-10" db="EMBL/GenBank/DDBJ databases">
        <title>The complete genomes of actinobacterial strains from the NBC collection.</title>
        <authorList>
            <person name="Joergensen T.S."/>
            <person name="Alvarez Arevalo M."/>
            <person name="Sterndorff E.B."/>
            <person name="Faurdal D."/>
            <person name="Vuksanovic O."/>
            <person name="Mourched A.-S."/>
            <person name="Charusanti P."/>
            <person name="Shaw S."/>
            <person name="Blin K."/>
            <person name="Weber T."/>
        </authorList>
    </citation>
    <scope>NUCLEOTIDE SEQUENCE</scope>
    <source>
        <strain evidence="1">NBC_00148</strain>
    </source>
</reference>
<organism evidence="1">
    <name type="scientific">Streptomyces sp. NBC_00148</name>
    <dbReference type="NCBI Taxonomy" id="2903626"/>
    <lineage>
        <taxon>Bacteria</taxon>
        <taxon>Bacillati</taxon>
        <taxon>Actinomycetota</taxon>
        <taxon>Actinomycetes</taxon>
        <taxon>Kitasatosporales</taxon>
        <taxon>Streptomycetaceae</taxon>
        <taxon>Streptomyces</taxon>
    </lineage>
</organism>
<sequence>MDRCEVLLIGGRAGAGKTTVGWEVSDQLREAGIAHAIVEGDYLGQVHPPPADDPHCAAITEANLAAVWRNYAALGHRRLIYTNTVSVLPGSAPMFERAMGPGVRIVRALLTASDATALARLSAREIGSALDREVAGSARKARLLDEHAPPDTARVATDGRTVVEIAADLLELTGWRGPDGEH</sequence>
<accession>A0AAU1LR53</accession>
<dbReference type="EMBL" id="CP108169">
    <property type="protein sequence ID" value="WTQ73702.1"/>
    <property type="molecule type" value="Genomic_DNA"/>
</dbReference>
<proteinExistence type="predicted"/>
<evidence type="ECO:0000313" key="1">
    <source>
        <dbReference type="EMBL" id="WTQ73702.1"/>
    </source>
</evidence>
<dbReference type="AlphaFoldDB" id="A0AAU1LR53"/>
<dbReference type="SUPFAM" id="SSF52540">
    <property type="entry name" value="P-loop containing nucleoside triphosphate hydrolases"/>
    <property type="match status" value="1"/>
</dbReference>
<dbReference type="InterPro" id="IPR027417">
    <property type="entry name" value="P-loop_NTPase"/>
</dbReference>